<dbReference type="SUPFAM" id="SSF103378">
    <property type="entry name" value="2-methylcitrate dehydratase PrpD"/>
    <property type="match status" value="1"/>
</dbReference>
<feature type="domain" description="MmgE/PrpD C-terminal" evidence="3">
    <location>
        <begin position="272"/>
        <end position="440"/>
    </location>
</feature>
<feature type="domain" description="MmgE/PrpD N-terminal" evidence="2">
    <location>
        <begin position="15"/>
        <end position="247"/>
    </location>
</feature>
<dbReference type="InterPro" id="IPR005656">
    <property type="entry name" value="MmgE_PrpD"/>
</dbReference>
<evidence type="ECO:0000256" key="1">
    <source>
        <dbReference type="ARBA" id="ARBA00006174"/>
    </source>
</evidence>
<accession>A0A5D0U609</accession>
<evidence type="ECO:0000259" key="3">
    <source>
        <dbReference type="Pfam" id="PF19305"/>
    </source>
</evidence>
<dbReference type="GO" id="GO:0016829">
    <property type="term" value="F:lyase activity"/>
    <property type="evidence" value="ECO:0007669"/>
    <property type="project" value="InterPro"/>
</dbReference>
<evidence type="ECO:0000313" key="4">
    <source>
        <dbReference type="EMBL" id="TYC13175.1"/>
    </source>
</evidence>
<sequence>MRPARGGFGLDKTTERLVDFALDSARTELPAAVRESATAHLVDAVAVAIAGTAAEPARLAADLAVRSAASPGATVIGRRRGVAPEAAAFANAVMVRTYDWNDGMQAKAGGHPSDMIPGLFATAEVTRSSGADLLTAITLAYEILGGLGAATDRANFDQGLFMGAATALGCGVLLGLDRERMGEAASLALTTALPLGVHRWGGALAMTKGGSTAFAVKNGVFCAQLAQAGFTSAPEPFEGYYGLFHVTGEFEPRLPVSPGGPSVMEMAHQKPYPAESQCLGLLDLAPRIREWAPVEEIESIELTMADHALRHVCDPAKYDPRTRETADHSLPYMLAVALVDGGITLDSYRPERVLDPALRPIMRRIRATSSPEFDAIRARLDGVTRAHPIRAVFRTTDGRERVEDVRYHRGHFRDPMTRDDVDDKFDRATRGVVGAARRAELRADWWGIAEAADAGEVIGRLADLGPSTSEDEENR</sequence>
<gene>
    <name evidence="4" type="ORF">FXF65_21985</name>
</gene>
<dbReference type="AlphaFoldDB" id="A0A5D0U609"/>
<dbReference type="Gene3D" id="3.30.1330.120">
    <property type="entry name" value="2-methylcitrate dehydratase PrpD"/>
    <property type="match status" value="1"/>
</dbReference>
<dbReference type="Proteomes" id="UP000322634">
    <property type="component" value="Unassembled WGS sequence"/>
</dbReference>
<reference evidence="4 5" key="1">
    <citation type="submission" date="2019-08" db="EMBL/GenBank/DDBJ databases">
        <title>Actinomadura sp. nov. CYP1-5 isolated from mountain soil.</title>
        <authorList>
            <person name="Songsumanus A."/>
            <person name="Kuncharoen N."/>
            <person name="Kudo T."/>
            <person name="Yuki M."/>
            <person name="Igarashi Y."/>
            <person name="Tanasupawat S."/>
        </authorList>
    </citation>
    <scope>NUCLEOTIDE SEQUENCE [LARGE SCALE GENOMIC DNA]</scope>
    <source>
        <strain evidence="4 5">GKU157</strain>
    </source>
</reference>
<dbReference type="EMBL" id="VSFF01000008">
    <property type="protein sequence ID" value="TYC13175.1"/>
    <property type="molecule type" value="Genomic_DNA"/>
</dbReference>
<name>A0A5D0U609_9ACTN</name>
<dbReference type="Pfam" id="PF19305">
    <property type="entry name" value="MmgE_PrpD_C"/>
    <property type="match status" value="1"/>
</dbReference>
<dbReference type="InterPro" id="IPR045337">
    <property type="entry name" value="MmgE_PrpD_C"/>
</dbReference>
<proteinExistence type="inferred from homology"/>
<dbReference type="InterPro" id="IPR042183">
    <property type="entry name" value="MmgE/PrpD_sf_1"/>
</dbReference>
<dbReference type="PANTHER" id="PTHR16943">
    <property type="entry name" value="2-METHYLCITRATE DEHYDRATASE-RELATED"/>
    <property type="match status" value="1"/>
</dbReference>
<comment type="similarity">
    <text evidence="1">Belongs to the PrpD family.</text>
</comment>
<dbReference type="PANTHER" id="PTHR16943:SF8">
    <property type="entry name" value="2-METHYLCITRATE DEHYDRATASE"/>
    <property type="match status" value="1"/>
</dbReference>
<comment type="caution">
    <text evidence="4">The sequence shown here is derived from an EMBL/GenBank/DDBJ whole genome shotgun (WGS) entry which is preliminary data.</text>
</comment>
<dbReference type="Gene3D" id="1.10.4100.10">
    <property type="entry name" value="2-methylcitrate dehydratase PrpD"/>
    <property type="match status" value="1"/>
</dbReference>
<dbReference type="InterPro" id="IPR036148">
    <property type="entry name" value="MmgE/PrpD_sf"/>
</dbReference>
<protein>
    <submittedName>
        <fullName evidence="4">MmgE/PrpD family protein</fullName>
    </submittedName>
</protein>
<evidence type="ECO:0000313" key="5">
    <source>
        <dbReference type="Proteomes" id="UP000322634"/>
    </source>
</evidence>
<dbReference type="Pfam" id="PF03972">
    <property type="entry name" value="MmgE_PrpD_N"/>
    <property type="match status" value="1"/>
</dbReference>
<keyword evidence="5" id="KW-1185">Reference proteome</keyword>
<dbReference type="InterPro" id="IPR045336">
    <property type="entry name" value="MmgE_PrpD_N"/>
</dbReference>
<dbReference type="InterPro" id="IPR042188">
    <property type="entry name" value="MmgE/PrpD_sf_2"/>
</dbReference>
<dbReference type="OrthoDB" id="9797528at2"/>
<evidence type="ECO:0000259" key="2">
    <source>
        <dbReference type="Pfam" id="PF03972"/>
    </source>
</evidence>
<organism evidence="4 5">
    <name type="scientific">Actinomadura syzygii</name>
    <dbReference type="NCBI Taxonomy" id="1427538"/>
    <lineage>
        <taxon>Bacteria</taxon>
        <taxon>Bacillati</taxon>
        <taxon>Actinomycetota</taxon>
        <taxon>Actinomycetes</taxon>
        <taxon>Streptosporangiales</taxon>
        <taxon>Thermomonosporaceae</taxon>
        <taxon>Actinomadura</taxon>
    </lineage>
</organism>